<evidence type="ECO:0000256" key="1">
    <source>
        <dbReference type="ARBA" id="ARBA00004651"/>
    </source>
</evidence>
<dbReference type="KEGG" id="pzh:CX676_15660"/>
<keyword evidence="2" id="KW-0813">Transport</keyword>
<keyword evidence="11 13" id="KW-0472">Membrane</keyword>
<keyword evidence="8" id="KW-0448">Lipopolysaccharide biosynthesis</keyword>
<feature type="transmembrane region" description="Helical" evidence="13">
    <location>
        <begin position="229"/>
        <end position="248"/>
    </location>
</feature>
<keyword evidence="10" id="KW-0443">Lipid metabolism</keyword>
<feature type="domain" description="EamA" evidence="14">
    <location>
        <begin position="162"/>
        <end position="295"/>
    </location>
</feature>
<evidence type="ECO:0000313" key="16">
    <source>
        <dbReference type="Proteomes" id="UP000234530"/>
    </source>
</evidence>
<evidence type="ECO:0000256" key="13">
    <source>
        <dbReference type="SAM" id="Phobius"/>
    </source>
</evidence>
<feature type="transmembrane region" description="Helical" evidence="13">
    <location>
        <begin position="101"/>
        <end position="122"/>
    </location>
</feature>
<comment type="similarity">
    <text evidence="12">Belongs to the drug/metabolite transporter (DMT) superfamily. Small multidrug resistance (SMR) (TC 2.A.7.1) family.</text>
</comment>
<dbReference type="GO" id="GO:0005886">
    <property type="term" value="C:plasma membrane"/>
    <property type="evidence" value="ECO:0007669"/>
    <property type="project" value="UniProtKB-SubCell"/>
</dbReference>
<comment type="subcellular location">
    <subcellularLocation>
        <location evidence="1">Cell membrane</location>
        <topology evidence="1">Multi-pass membrane protein</topology>
    </subcellularLocation>
</comment>
<evidence type="ECO:0000256" key="6">
    <source>
        <dbReference type="ARBA" id="ARBA00022556"/>
    </source>
</evidence>
<evidence type="ECO:0000259" key="14">
    <source>
        <dbReference type="Pfam" id="PF00892"/>
    </source>
</evidence>
<evidence type="ECO:0000256" key="7">
    <source>
        <dbReference type="ARBA" id="ARBA00022692"/>
    </source>
</evidence>
<feature type="transmembrane region" description="Helical" evidence="13">
    <location>
        <begin position="254"/>
        <end position="273"/>
    </location>
</feature>
<gene>
    <name evidence="15" type="ORF">CX676_15660</name>
</gene>
<dbReference type="InterPro" id="IPR037185">
    <property type="entry name" value="EmrE-like"/>
</dbReference>
<evidence type="ECO:0000256" key="5">
    <source>
        <dbReference type="ARBA" id="ARBA00022519"/>
    </source>
</evidence>
<dbReference type="Proteomes" id="UP000234530">
    <property type="component" value="Chromosome"/>
</dbReference>
<evidence type="ECO:0000313" key="15">
    <source>
        <dbReference type="EMBL" id="AUH65423.1"/>
    </source>
</evidence>
<evidence type="ECO:0000256" key="2">
    <source>
        <dbReference type="ARBA" id="ARBA00022448"/>
    </source>
</evidence>
<dbReference type="Pfam" id="PF00892">
    <property type="entry name" value="EamA"/>
    <property type="match status" value="2"/>
</dbReference>
<sequence>MTDWILSISGTPEGARIASMMAIWAAFLHAVFGALQKGRHDPWVSRAAIDACYGLIALPVVLFVVPFPEPHLWPILGGAMAIHILYKLAQASTYQRGAYTVVYPVVRGTAPLITIIAAGLIFHEHYNLAQWSGVLLLVSGILGLALYNWRKLTVGRETLLPALGWALITGVMVAAYTTYDAWGIRQAADPFTFLFWFFLLDALFMPLITWRRIALLPVAELPGLAARGLVGALVAFCSFGAIMLATRIDEVGRAAVLRETSTVFAALVGWVILGEKVGPRRAGLMAMIAAGALIVEYAA</sequence>
<dbReference type="GO" id="GO:0009103">
    <property type="term" value="P:lipopolysaccharide biosynthetic process"/>
    <property type="evidence" value="ECO:0007669"/>
    <property type="project" value="UniProtKB-KW"/>
</dbReference>
<accession>A0A2H5F1K7</accession>
<keyword evidence="16" id="KW-1185">Reference proteome</keyword>
<evidence type="ECO:0000256" key="11">
    <source>
        <dbReference type="ARBA" id="ARBA00023136"/>
    </source>
</evidence>
<evidence type="ECO:0000256" key="3">
    <source>
        <dbReference type="ARBA" id="ARBA00022475"/>
    </source>
</evidence>
<protein>
    <submittedName>
        <fullName evidence="15">Multidrug transporter</fullName>
    </submittedName>
</protein>
<keyword evidence="9 13" id="KW-1133">Transmembrane helix</keyword>
<dbReference type="RefSeq" id="WP_101753446.1">
    <property type="nucleotide sequence ID" value="NZ_CP025430.1"/>
</dbReference>
<feature type="domain" description="EamA" evidence="14">
    <location>
        <begin position="18"/>
        <end position="144"/>
    </location>
</feature>
<feature type="transmembrane region" description="Helical" evidence="13">
    <location>
        <begin position="15"/>
        <end position="35"/>
    </location>
</feature>
<keyword evidence="5" id="KW-0997">Cell inner membrane</keyword>
<feature type="transmembrane region" description="Helical" evidence="13">
    <location>
        <begin position="47"/>
        <end position="65"/>
    </location>
</feature>
<feature type="transmembrane region" description="Helical" evidence="13">
    <location>
        <begin position="159"/>
        <end position="179"/>
    </location>
</feature>
<organism evidence="15 16">
    <name type="scientific">Paracoccus zhejiangensis</name>
    <dbReference type="NCBI Taxonomy" id="1077935"/>
    <lineage>
        <taxon>Bacteria</taxon>
        <taxon>Pseudomonadati</taxon>
        <taxon>Pseudomonadota</taxon>
        <taxon>Alphaproteobacteria</taxon>
        <taxon>Rhodobacterales</taxon>
        <taxon>Paracoccaceae</taxon>
        <taxon>Paracoccus</taxon>
    </lineage>
</organism>
<dbReference type="EMBL" id="CP025430">
    <property type="protein sequence ID" value="AUH65423.1"/>
    <property type="molecule type" value="Genomic_DNA"/>
</dbReference>
<reference evidence="15 16" key="1">
    <citation type="journal article" date="2013" name="Antonie Van Leeuwenhoek">
        <title>Paracoccus zhejiangensis sp. nov., isolated from activated sludge in wastewater-treatment system.</title>
        <authorList>
            <person name="Wu Z.G."/>
            <person name="Zhang D.F."/>
            <person name="Liu Y.L."/>
            <person name="Wang F."/>
            <person name="Jiang X."/>
            <person name="Li C."/>
            <person name="Li S.P."/>
            <person name="Hong Q."/>
            <person name="Li W.J."/>
        </authorList>
    </citation>
    <scope>NUCLEOTIDE SEQUENCE [LARGE SCALE GENOMIC DNA]</scope>
    <source>
        <strain evidence="15 16">J6</strain>
    </source>
</reference>
<keyword evidence="4" id="KW-0444">Lipid biosynthesis</keyword>
<feature type="transmembrane region" description="Helical" evidence="13">
    <location>
        <begin position="128"/>
        <end position="147"/>
    </location>
</feature>
<proteinExistence type="inferred from homology"/>
<evidence type="ECO:0000256" key="9">
    <source>
        <dbReference type="ARBA" id="ARBA00022989"/>
    </source>
</evidence>
<feature type="transmembrane region" description="Helical" evidence="13">
    <location>
        <begin position="191"/>
        <end position="208"/>
    </location>
</feature>
<dbReference type="Gene3D" id="1.10.3730.20">
    <property type="match status" value="2"/>
</dbReference>
<keyword evidence="6" id="KW-0441">Lipid A biosynthesis</keyword>
<evidence type="ECO:0000256" key="4">
    <source>
        <dbReference type="ARBA" id="ARBA00022516"/>
    </source>
</evidence>
<evidence type="ECO:0000256" key="10">
    <source>
        <dbReference type="ARBA" id="ARBA00023098"/>
    </source>
</evidence>
<dbReference type="InterPro" id="IPR000620">
    <property type="entry name" value="EamA_dom"/>
</dbReference>
<dbReference type="OrthoDB" id="9783707at2"/>
<keyword evidence="7 13" id="KW-0812">Transmembrane</keyword>
<name>A0A2H5F1K7_9RHOB</name>
<dbReference type="GO" id="GO:0022857">
    <property type="term" value="F:transmembrane transporter activity"/>
    <property type="evidence" value="ECO:0007669"/>
    <property type="project" value="InterPro"/>
</dbReference>
<keyword evidence="3" id="KW-1003">Cell membrane</keyword>
<dbReference type="PANTHER" id="PTHR30561:SF1">
    <property type="entry name" value="MULTIDRUG TRANSPORTER EMRE"/>
    <property type="match status" value="1"/>
</dbReference>
<evidence type="ECO:0000256" key="8">
    <source>
        <dbReference type="ARBA" id="ARBA00022985"/>
    </source>
</evidence>
<dbReference type="PANTHER" id="PTHR30561">
    <property type="entry name" value="SMR FAMILY PROTON-DEPENDENT DRUG EFFLUX TRANSPORTER SUGE"/>
    <property type="match status" value="1"/>
</dbReference>
<dbReference type="AlphaFoldDB" id="A0A2H5F1K7"/>
<dbReference type="SUPFAM" id="SSF103481">
    <property type="entry name" value="Multidrug resistance efflux transporter EmrE"/>
    <property type="match status" value="2"/>
</dbReference>
<evidence type="ECO:0000256" key="12">
    <source>
        <dbReference type="ARBA" id="ARBA00038032"/>
    </source>
</evidence>
<dbReference type="GO" id="GO:0009245">
    <property type="term" value="P:lipid A biosynthetic process"/>
    <property type="evidence" value="ECO:0007669"/>
    <property type="project" value="UniProtKB-KW"/>
</dbReference>
<dbReference type="InterPro" id="IPR000390">
    <property type="entry name" value="Small_drug/metabolite_transptr"/>
</dbReference>
<feature type="transmembrane region" description="Helical" evidence="13">
    <location>
        <begin position="71"/>
        <end position="89"/>
    </location>
</feature>